<keyword evidence="6 14" id="KW-0444">Lipid biosynthesis</keyword>
<evidence type="ECO:0000313" key="17">
    <source>
        <dbReference type="Proteomes" id="UP000530660"/>
    </source>
</evidence>
<dbReference type="AlphaFoldDB" id="A0A7J7IM19"/>
<dbReference type="InterPro" id="IPR009081">
    <property type="entry name" value="PP-bd_ACP"/>
</dbReference>
<evidence type="ECO:0000256" key="12">
    <source>
        <dbReference type="ARBA" id="ARBA00023128"/>
    </source>
</evidence>
<evidence type="ECO:0000256" key="13">
    <source>
        <dbReference type="ARBA" id="ARBA00023160"/>
    </source>
</evidence>
<dbReference type="Gene3D" id="1.10.1200.10">
    <property type="entry name" value="ACP-like"/>
    <property type="match status" value="1"/>
</dbReference>
<evidence type="ECO:0000256" key="7">
    <source>
        <dbReference type="ARBA" id="ARBA00022553"/>
    </source>
</evidence>
<dbReference type="PANTHER" id="PTHR20863">
    <property type="entry name" value="ACYL CARRIER PROTEIN"/>
    <property type="match status" value="1"/>
</dbReference>
<keyword evidence="11" id="KW-0443">Lipid metabolism</keyword>
<dbReference type="InterPro" id="IPR003231">
    <property type="entry name" value="ACP"/>
</dbReference>
<keyword evidence="7" id="KW-0597">Phosphoprotein</keyword>
<keyword evidence="13 14" id="KW-0275">Fatty acid biosynthesis</keyword>
<dbReference type="GO" id="GO:0000036">
    <property type="term" value="F:acyl carrier activity"/>
    <property type="evidence" value="ECO:0007669"/>
    <property type="project" value="TreeGrafter"/>
</dbReference>
<dbReference type="Pfam" id="PF00550">
    <property type="entry name" value="PP-binding"/>
    <property type="match status" value="1"/>
</dbReference>
<dbReference type="InterPro" id="IPR036736">
    <property type="entry name" value="ACP-like_sf"/>
</dbReference>
<accession>A0A7J7IM19</accession>
<evidence type="ECO:0000256" key="10">
    <source>
        <dbReference type="ARBA" id="ARBA00022982"/>
    </source>
</evidence>
<comment type="pathway">
    <text evidence="2">Lipid metabolism; fatty acid biosynthesis.</text>
</comment>
<evidence type="ECO:0000256" key="4">
    <source>
        <dbReference type="ARBA" id="ARBA00022448"/>
    </source>
</evidence>
<dbReference type="PROSITE" id="PS50075">
    <property type="entry name" value="CARRIER"/>
    <property type="match status" value="1"/>
</dbReference>
<comment type="function">
    <text evidence="14">Carrier of the growing fatty acid chain in fatty acid biosynthesis.</text>
</comment>
<dbReference type="NCBIfam" id="NF002148">
    <property type="entry name" value="PRK00982.1-2"/>
    <property type="match status" value="1"/>
</dbReference>
<keyword evidence="17" id="KW-1185">Reference proteome</keyword>
<evidence type="ECO:0000256" key="9">
    <source>
        <dbReference type="ARBA" id="ARBA00022946"/>
    </source>
</evidence>
<proteinExistence type="inferred from homology"/>
<feature type="domain" description="Carrier" evidence="15">
    <location>
        <begin position="51"/>
        <end position="126"/>
    </location>
</feature>
<reference evidence="16 17" key="1">
    <citation type="journal article" date="2020" name="J. Phycol.">
        <title>Comparative genome analysis reveals Cyanidiococcus gen. nov., a new extremophilic red algal genus sister to Cyanidioschyzon (Cyanidioschyzonaceae, Rhodophyta).</title>
        <authorList>
            <person name="Liu S.-L."/>
            <person name="Chiang Y.-R."/>
            <person name="Yoon H.S."/>
            <person name="Fu H.-Y."/>
        </authorList>
    </citation>
    <scope>NUCLEOTIDE SEQUENCE [LARGE SCALE GENOMIC DNA]</scope>
    <source>
        <strain evidence="16 17">THAL066</strain>
    </source>
</reference>
<evidence type="ECO:0000256" key="1">
    <source>
        <dbReference type="ARBA" id="ARBA00004173"/>
    </source>
</evidence>
<evidence type="ECO:0000259" key="15">
    <source>
        <dbReference type="PROSITE" id="PS50075"/>
    </source>
</evidence>
<evidence type="ECO:0000256" key="14">
    <source>
        <dbReference type="RuleBase" id="RU000722"/>
    </source>
</evidence>
<keyword evidence="5 14" id="KW-0596">Phosphopantetheine</keyword>
<dbReference type="FunFam" id="1.10.1200.10:FF:000003">
    <property type="entry name" value="Acyl carrier protein"/>
    <property type="match status" value="1"/>
</dbReference>
<evidence type="ECO:0000256" key="8">
    <source>
        <dbReference type="ARBA" id="ARBA00022832"/>
    </source>
</evidence>
<comment type="caution">
    <text evidence="16">The sequence shown here is derived from an EMBL/GenBank/DDBJ whole genome shotgun (WGS) entry which is preliminary data.</text>
</comment>
<evidence type="ECO:0000256" key="2">
    <source>
        <dbReference type="ARBA" id="ARBA00005194"/>
    </source>
</evidence>
<evidence type="ECO:0000256" key="6">
    <source>
        <dbReference type="ARBA" id="ARBA00022516"/>
    </source>
</evidence>
<gene>
    <name evidence="16" type="primary">ACP1</name>
    <name evidence="16" type="ORF">F1559_003484</name>
</gene>
<comment type="subcellular location">
    <subcellularLocation>
        <location evidence="1">Mitochondrion</location>
    </subcellularLocation>
</comment>
<dbReference type="GO" id="GO:0005739">
    <property type="term" value="C:mitochondrion"/>
    <property type="evidence" value="ECO:0007669"/>
    <property type="project" value="UniProtKB-SubCell"/>
</dbReference>
<evidence type="ECO:0000313" key="16">
    <source>
        <dbReference type="EMBL" id="KAF6003331.1"/>
    </source>
</evidence>
<dbReference type="OrthoDB" id="448946at2759"/>
<organism evidence="16 17">
    <name type="scientific">Cyanidiococcus yangmingshanensis</name>
    <dbReference type="NCBI Taxonomy" id="2690220"/>
    <lineage>
        <taxon>Eukaryota</taxon>
        <taxon>Rhodophyta</taxon>
        <taxon>Bangiophyceae</taxon>
        <taxon>Cyanidiales</taxon>
        <taxon>Cyanidiaceae</taxon>
        <taxon>Cyanidiococcus</taxon>
    </lineage>
</organism>
<evidence type="ECO:0000256" key="11">
    <source>
        <dbReference type="ARBA" id="ARBA00023098"/>
    </source>
</evidence>
<keyword evidence="4" id="KW-0813">Transport</keyword>
<sequence length="129" mass="14069">MTLITVARSVARLLRLGKQNSFGFCRRDGVAGSRDWSAEAGSGGSIYLDRNQVLERVLNVVRNFEKVDASKVTPDAHFVKDLALDSLDTVELVMAFEDEFAIEIPDAAAEKILSVADAVEYVANNAHAK</sequence>
<dbReference type="EMBL" id="VWRR01000007">
    <property type="protein sequence ID" value="KAF6003331.1"/>
    <property type="molecule type" value="Genomic_DNA"/>
</dbReference>
<dbReference type="GO" id="GO:0000035">
    <property type="term" value="F:acyl binding"/>
    <property type="evidence" value="ECO:0007669"/>
    <property type="project" value="TreeGrafter"/>
</dbReference>
<dbReference type="Proteomes" id="UP000530660">
    <property type="component" value="Unassembled WGS sequence"/>
</dbReference>
<keyword evidence="9" id="KW-0809">Transit peptide</keyword>
<keyword evidence="8" id="KW-0276">Fatty acid metabolism</keyword>
<evidence type="ECO:0000256" key="3">
    <source>
        <dbReference type="ARBA" id="ARBA00010930"/>
    </source>
</evidence>
<dbReference type="SUPFAM" id="SSF47336">
    <property type="entry name" value="ACP-like"/>
    <property type="match status" value="1"/>
</dbReference>
<protein>
    <recommendedName>
        <fullName evidence="14">Acyl carrier protein</fullName>
    </recommendedName>
</protein>
<keyword evidence="10" id="KW-0249">Electron transport</keyword>
<keyword evidence="12" id="KW-0496">Mitochondrion</keyword>
<dbReference type="HAMAP" id="MF_01217">
    <property type="entry name" value="Acyl_carrier"/>
    <property type="match status" value="1"/>
</dbReference>
<dbReference type="NCBIfam" id="TIGR00517">
    <property type="entry name" value="acyl_carrier"/>
    <property type="match status" value="1"/>
</dbReference>
<comment type="similarity">
    <text evidence="3">Belongs to the acyl carrier protein (ACP) family.</text>
</comment>
<dbReference type="PANTHER" id="PTHR20863:SF28">
    <property type="entry name" value="ACYL CARRIER PROTEIN, MITOCHONDRIAL"/>
    <property type="match status" value="1"/>
</dbReference>
<name>A0A7J7IM19_9RHOD</name>
<evidence type="ECO:0000256" key="5">
    <source>
        <dbReference type="ARBA" id="ARBA00022450"/>
    </source>
</evidence>